<dbReference type="SMART" id="SM00382">
    <property type="entry name" value="AAA"/>
    <property type="match status" value="1"/>
</dbReference>
<evidence type="ECO:0000256" key="3">
    <source>
        <dbReference type="ARBA" id="ARBA00022741"/>
    </source>
</evidence>
<keyword evidence="2" id="KW-0813">Transport</keyword>
<accession>A0A4S3B1L3</accession>
<evidence type="ECO:0000259" key="5">
    <source>
        <dbReference type="PROSITE" id="PS50893"/>
    </source>
</evidence>
<protein>
    <submittedName>
        <fullName evidence="6">ABC transporter ATP-binding protein</fullName>
    </submittedName>
</protein>
<dbReference type="PROSITE" id="PS50893">
    <property type="entry name" value="ABC_TRANSPORTER_2"/>
    <property type="match status" value="1"/>
</dbReference>
<feature type="domain" description="ABC transporter" evidence="5">
    <location>
        <begin position="5"/>
        <end position="230"/>
    </location>
</feature>
<keyword evidence="7" id="KW-1185">Reference proteome</keyword>
<keyword evidence="3" id="KW-0547">Nucleotide-binding</keyword>
<dbReference type="AlphaFoldDB" id="A0A4S3B1L3"/>
<dbReference type="GO" id="GO:0016887">
    <property type="term" value="F:ATP hydrolysis activity"/>
    <property type="evidence" value="ECO:0007669"/>
    <property type="project" value="InterPro"/>
</dbReference>
<comment type="caution">
    <text evidence="6">The sequence shown here is derived from an EMBL/GenBank/DDBJ whole genome shotgun (WGS) entry which is preliminary data.</text>
</comment>
<name>A0A4S3B1L3_9ENTE</name>
<sequence length="246" mass="27339">MENYLTLSHLEKNYGTKEVIHHLSLSVAKGEIYVLLGKNGAGKSTLFKLIAELALPTNGTISIGGHPITQQTRKKIGMSINQPVFYEDLTAEDNLRIHCTYMDYPLSTSHLSDTLKLVGLAPENQTSVKNFSLGMRQRLMLARCLIHEPNLLVIDEPLNGLDPNAIRQMRILLKNLAASGLAILMSSHILSEVEAVATTIGVMNHGVLRFSAPLTSLQQQYGEQLEDYLIQEMEGDPLNETYQIRN</sequence>
<dbReference type="InterPro" id="IPR027417">
    <property type="entry name" value="P-loop_NTPase"/>
</dbReference>
<gene>
    <name evidence="6" type="ORF">ESZ54_10785</name>
</gene>
<dbReference type="Gene3D" id="3.40.50.300">
    <property type="entry name" value="P-loop containing nucleotide triphosphate hydrolases"/>
    <property type="match status" value="1"/>
</dbReference>
<dbReference type="InterPro" id="IPR017871">
    <property type="entry name" value="ABC_transporter-like_CS"/>
</dbReference>
<dbReference type="EMBL" id="SDGV01000026">
    <property type="protein sequence ID" value="THB60328.1"/>
    <property type="molecule type" value="Genomic_DNA"/>
</dbReference>
<dbReference type="InterPro" id="IPR003439">
    <property type="entry name" value="ABC_transporter-like_ATP-bd"/>
</dbReference>
<dbReference type="SUPFAM" id="SSF52540">
    <property type="entry name" value="P-loop containing nucleoside triphosphate hydrolases"/>
    <property type="match status" value="1"/>
</dbReference>
<comment type="similarity">
    <text evidence="1">Belongs to the ABC transporter superfamily.</text>
</comment>
<organism evidence="6 7">
    <name type="scientific">Vagococcus silagei</name>
    <dbReference type="NCBI Taxonomy" id="2508885"/>
    <lineage>
        <taxon>Bacteria</taxon>
        <taxon>Bacillati</taxon>
        <taxon>Bacillota</taxon>
        <taxon>Bacilli</taxon>
        <taxon>Lactobacillales</taxon>
        <taxon>Enterococcaceae</taxon>
        <taxon>Vagococcus</taxon>
    </lineage>
</organism>
<evidence type="ECO:0000256" key="1">
    <source>
        <dbReference type="ARBA" id="ARBA00005417"/>
    </source>
</evidence>
<dbReference type="PROSITE" id="PS00211">
    <property type="entry name" value="ABC_TRANSPORTER_1"/>
    <property type="match status" value="1"/>
</dbReference>
<dbReference type="InterPro" id="IPR003593">
    <property type="entry name" value="AAA+_ATPase"/>
</dbReference>
<evidence type="ECO:0000256" key="2">
    <source>
        <dbReference type="ARBA" id="ARBA00022448"/>
    </source>
</evidence>
<evidence type="ECO:0000313" key="6">
    <source>
        <dbReference type="EMBL" id="THB60328.1"/>
    </source>
</evidence>
<dbReference type="RefSeq" id="WP_136137667.1">
    <property type="nucleotide sequence ID" value="NZ_SDGV01000026.1"/>
</dbReference>
<dbReference type="Proteomes" id="UP000310506">
    <property type="component" value="Unassembled WGS sequence"/>
</dbReference>
<dbReference type="PANTHER" id="PTHR43335:SF8">
    <property type="entry name" value="ABC TRANSPORTER, ATP-BINDING PROTEIN"/>
    <property type="match status" value="1"/>
</dbReference>
<dbReference type="Pfam" id="PF00005">
    <property type="entry name" value="ABC_tran"/>
    <property type="match status" value="1"/>
</dbReference>
<dbReference type="PANTHER" id="PTHR43335">
    <property type="entry name" value="ABC TRANSPORTER, ATP-BINDING PROTEIN"/>
    <property type="match status" value="1"/>
</dbReference>
<reference evidence="6 7" key="1">
    <citation type="submission" date="2019-01" db="EMBL/GenBank/DDBJ databases">
        <title>Vagococcus silagei sp. nov. isolated from brewer's grain.</title>
        <authorList>
            <person name="Guu J.-R."/>
        </authorList>
    </citation>
    <scope>NUCLEOTIDE SEQUENCE [LARGE SCALE GENOMIC DNA]</scope>
    <source>
        <strain evidence="6 7">2B-2</strain>
    </source>
</reference>
<evidence type="ECO:0000256" key="4">
    <source>
        <dbReference type="ARBA" id="ARBA00022840"/>
    </source>
</evidence>
<dbReference type="GO" id="GO:0005524">
    <property type="term" value="F:ATP binding"/>
    <property type="evidence" value="ECO:0007669"/>
    <property type="project" value="UniProtKB-KW"/>
</dbReference>
<keyword evidence="4 6" id="KW-0067">ATP-binding</keyword>
<evidence type="ECO:0000313" key="7">
    <source>
        <dbReference type="Proteomes" id="UP000310506"/>
    </source>
</evidence>
<proteinExistence type="inferred from homology"/>
<dbReference type="OrthoDB" id="9804819at2"/>